<dbReference type="RefSeq" id="WP_167170715.1">
    <property type="nucleotide sequence ID" value="NZ_BAAAOO010000004.1"/>
</dbReference>
<organism evidence="3 4">
    <name type="scientific">Brooklawnia cerclae</name>
    <dbReference type="NCBI Taxonomy" id="349934"/>
    <lineage>
        <taxon>Bacteria</taxon>
        <taxon>Bacillati</taxon>
        <taxon>Actinomycetota</taxon>
        <taxon>Actinomycetes</taxon>
        <taxon>Propionibacteriales</taxon>
        <taxon>Propionibacteriaceae</taxon>
        <taxon>Brooklawnia</taxon>
    </lineage>
</organism>
<protein>
    <recommendedName>
        <fullName evidence="2">TNT domain-containing protein</fullName>
    </recommendedName>
</protein>
<feature type="region of interest" description="Disordered" evidence="1">
    <location>
        <begin position="97"/>
        <end position="136"/>
    </location>
</feature>
<accession>A0ABX0SK76</accession>
<gene>
    <name evidence="3" type="ORF">FB473_003091</name>
</gene>
<name>A0ABX0SK76_9ACTN</name>
<reference evidence="3 4" key="1">
    <citation type="submission" date="2020-02" db="EMBL/GenBank/DDBJ databases">
        <title>Sequencing the genomes of 1000 actinobacteria strains.</title>
        <authorList>
            <person name="Klenk H.-P."/>
        </authorList>
    </citation>
    <scope>NUCLEOTIDE SEQUENCE [LARGE SCALE GENOMIC DNA]</scope>
    <source>
        <strain evidence="3 4">DSM 19609</strain>
    </source>
</reference>
<evidence type="ECO:0000259" key="2">
    <source>
        <dbReference type="Pfam" id="PF14021"/>
    </source>
</evidence>
<comment type="caution">
    <text evidence="3">The sequence shown here is derived from an EMBL/GenBank/DDBJ whole genome shotgun (WGS) entry which is preliminary data.</text>
</comment>
<feature type="compositionally biased region" description="Polar residues" evidence="1">
    <location>
        <begin position="97"/>
        <end position="115"/>
    </location>
</feature>
<dbReference type="Proteomes" id="UP000749311">
    <property type="component" value="Unassembled WGS sequence"/>
</dbReference>
<dbReference type="EMBL" id="JAAMOZ010000003">
    <property type="protein sequence ID" value="NIH58396.1"/>
    <property type="molecule type" value="Genomic_DNA"/>
</dbReference>
<keyword evidence="4" id="KW-1185">Reference proteome</keyword>
<evidence type="ECO:0000256" key="1">
    <source>
        <dbReference type="SAM" id="MobiDB-lite"/>
    </source>
</evidence>
<feature type="domain" description="TNT" evidence="2">
    <location>
        <begin position="151"/>
        <end position="240"/>
    </location>
</feature>
<dbReference type="Pfam" id="PF14021">
    <property type="entry name" value="TNT"/>
    <property type="match status" value="1"/>
</dbReference>
<evidence type="ECO:0000313" key="3">
    <source>
        <dbReference type="EMBL" id="NIH58396.1"/>
    </source>
</evidence>
<dbReference type="InterPro" id="IPR025331">
    <property type="entry name" value="TNT"/>
</dbReference>
<evidence type="ECO:0000313" key="4">
    <source>
        <dbReference type="Proteomes" id="UP000749311"/>
    </source>
</evidence>
<sequence length="244" mass="27299">MKYDELVQHLTTAGNDAAHVVAWHVVDSVPDVDVRYNIVIHQGKHAVVTLITDRSNGTPLFHEHPTPSGPWSWQFATADDACEWIWERVNDHVFTPSGPQRTREQAQQQHANQTDRVARARQATRTHHPEQLADWPPGFMGYAERPLSNQLTPGDVIEHLSFRGKDGFFASPEGTPLQELAVPPDRLDPRYTTVKYAVIRHLPDTVVEGVIVPGFFQPGGGSQYYFPGGLEQAVARGFLRVISN</sequence>
<proteinExistence type="predicted"/>